<reference evidence="1 2" key="1">
    <citation type="submission" date="2019-02" db="EMBL/GenBank/DDBJ databases">
        <title>Kribbella capetownensis sp. nov. and Kribbella speibonae sp. nov., isolated from soil.</title>
        <authorList>
            <person name="Curtis S.M."/>
            <person name="Norton I."/>
            <person name="Everest G.J."/>
            <person name="Meyers P.R."/>
        </authorList>
    </citation>
    <scope>NUCLEOTIDE SEQUENCE [LARGE SCALE GENOMIC DNA]</scope>
    <source>
        <strain evidence="1 2">NRRL B-24813</strain>
    </source>
</reference>
<comment type="caution">
    <text evidence="1">The sequence shown here is derived from an EMBL/GenBank/DDBJ whole genome shotgun (WGS) entry which is preliminary data.</text>
</comment>
<protein>
    <submittedName>
        <fullName evidence="1">Uncharacterized protein</fullName>
    </submittedName>
</protein>
<dbReference type="OrthoDB" id="3829649at2"/>
<proteinExistence type="predicted"/>
<organism evidence="1 2">
    <name type="scientific">Kribbella pittospori</name>
    <dbReference type="NCBI Taxonomy" id="722689"/>
    <lineage>
        <taxon>Bacteria</taxon>
        <taxon>Bacillati</taxon>
        <taxon>Actinomycetota</taxon>
        <taxon>Actinomycetes</taxon>
        <taxon>Propionibacteriales</taxon>
        <taxon>Kribbellaceae</taxon>
        <taxon>Kribbella</taxon>
    </lineage>
</organism>
<name>A0A4R0KMG9_9ACTN</name>
<accession>A0A4R0KMG9</accession>
<dbReference type="EMBL" id="SJKB01000005">
    <property type="protein sequence ID" value="TCC61007.1"/>
    <property type="molecule type" value="Genomic_DNA"/>
</dbReference>
<evidence type="ECO:0000313" key="1">
    <source>
        <dbReference type="EMBL" id="TCC61007.1"/>
    </source>
</evidence>
<dbReference type="RefSeq" id="WP_131356870.1">
    <property type="nucleotide sequence ID" value="NZ_SJKB01000005.1"/>
</dbReference>
<dbReference type="AlphaFoldDB" id="A0A4R0KMG9"/>
<evidence type="ECO:0000313" key="2">
    <source>
        <dbReference type="Proteomes" id="UP000291144"/>
    </source>
</evidence>
<dbReference type="Proteomes" id="UP000291144">
    <property type="component" value="Unassembled WGS sequence"/>
</dbReference>
<sequence length="104" mass="11531">MVGSPQPDWPALERLKDELQHEFGDQGVDHVEYVVAFSAPFDFSVWLGTATDAERDALAAEPALDDRVRAAADGCGLAELVRGTTVESKETVDRDYGGWFYRLR</sequence>
<keyword evidence="2" id="KW-1185">Reference proteome</keyword>
<gene>
    <name evidence="1" type="ORF">E0H73_17265</name>
</gene>